<keyword evidence="3" id="KW-0378">Hydrolase</keyword>
<keyword evidence="3" id="KW-0547">Nucleotide-binding</keyword>
<evidence type="ECO:0000313" key="3">
    <source>
        <dbReference type="EMBL" id="DAE01614.1"/>
    </source>
</evidence>
<dbReference type="Pfam" id="PF00308">
    <property type="entry name" value="Bac_DnaA"/>
    <property type="match status" value="1"/>
</dbReference>
<keyword evidence="3" id="KW-0347">Helicase</keyword>
<evidence type="ECO:0000259" key="2">
    <source>
        <dbReference type="Pfam" id="PF00308"/>
    </source>
</evidence>
<dbReference type="Gene3D" id="3.40.50.300">
    <property type="entry name" value="P-loop containing nucleotide triphosphate hydrolases"/>
    <property type="match status" value="1"/>
</dbReference>
<dbReference type="InterPro" id="IPR013317">
    <property type="entry name" value="DnaA_dom"/>
</dbReference>
<keyword evidence="3" id="KW-0067">ATP-binding</keyword>
<protein>
    <submittedName>
        <fullName evidence="3">Replicative helicase</fullName>
    </submittedName>
</protein>
<dbReference type="EMBL" id="BK015328">
    <property type="protein sequence ID" value="DAE01614.1"/>
    <property type="molecule type" value="Genomic_DNA"/>
</dbReference>
<accession>A0A8S5P3E2</accession>
<feature type="compositionally biased region" description="Polar residues" evidence="1">
    <location>
        <begin position="11"/>
        <end position="24"/>
    </location>
</feature>
<name>A0A8S5P3E2_9CAUD</name>
<dbReference type="PANTHER" id="PTHR30050">
    <property type="entry name" value="CHROMOSOMAL REPLICATION INITIATOR PROTEIN DNAA"/>
    <property type="match status" value="1"/>
</dbReference>
<reference evidence="3" key="1">
    <citation type="journal article" date="2021" name="Proc. Natl. Acad. Sci. U.S.A.">
        <title>A Catalog of Tens of Thousands of Viruses from Human Metagenomes Reveals Hidden Associations with Chronic Diseases.</title>
        <authorList>
            <person name="Tisza M.J."/>
            <person name="Buck C.B."/>
        </authorList>
    </citation>
    <scope>NUCLEOTIDE SEQUENCE</scope>
    <source>
        <strain evidence="3">Ctkyp1</strain>
    </source>
</reference>
<dbReference type="GO" id="GO:0004386">
    <property type="term" value="F:helicase activity"/>
    <property type="evidence" value="ECO:0007669"/>
    <property type="project" value="UniProtKB-KW"/>
</dbReference>
<feature type="region of interest" description="Disordered" evidence="1">
    <location>
        <begin position="1"/>
        <end position="24"/>
    </location>
</feature>
<feature type="domain" description="Chromosomal replication initiator protein DnaA ATPAse" evidence="2">
    <location>
        <begin position="123"/>
        <end position="242"/>
    </location>
</feature>
<dbReference type="SUPFAM" id="SSF52540">
    <property type="entry name" value="P-loop containing nucleoside triphosphate hydrolases"/>
    <property type="match status" value="1"/>
</dbReference>
<dbReference type="InterPro" id="IPR027417">
    <property type="entry name" value="P-loop_NTPase"/>
</dbReference>
<organism evidence="3">
    <name type="scientific">Siphoviridae sp. ctkyp1</name>
    <dbReference type="NCBI Taxonomy" id="2825646"/>
    <lineage>
        <taxon>Viruses</taxon>
        <taxon>Duplodnaviria</taxon>
        <taxon>Heunggongvirae</taxon>
        <taxon>Uroviricota</taxon>
        <taxon>Caudoviricetes</taxon>
    </lineage>
</organism>
<dbReference type="PANTHER" id="PTHR30050:SF4">
    <property type="entry name" value="ATP-BINDING PROTEIN RV3427C IN INSERTION SEQUENCE-RELATED"/>
    <property type="match status" value="1"/>
</dbReference>
<proteinExistence type="predicted"/>
<evidence type="ECO:0000256" key="1">
    <source>
        <dbReference type="SAM" id="MobiDB-lite"/>
    </source>
</evidence>
<sequence>MELAQLKEMSNHSSHLENGTEENQTPRLLECPECGDSGWRWVRDASGIPYCEECPCGIRKRTILENQLKFAELPSVFKDSNFNDLKSSVYLNAESRKVFSQAAQAVNYWFKNLPDMQKKGIGLYLFSDAKGSGKTKTVCSLANEIMKKYQKPVKFTTSFRILDEIKNTWGVKENAEGKLIEDLSRTEILIIDDFGADSGKDWINERFYSIINGRYIDRKITIFTSNCQISELKYDERITNRILERSLEIPFPEESVREHIAEHLRMKMIQGMGVAK</sequence>
<dbReference type="GO" id="GO:0006260">
    <property type="term" value="P:DNA replication"/>
    <property type="evidence" value="ECO:0007669"/>
    <property type="project" value="TreeGrafter"/>
</dbReference>